<dbReference type="InterPro" id="IPR032017">
    <property type="entry name" value="FAM76"/>
</dbReference>
<evidence type="ECO:0000313" key="4">
    <source>
        <dbReference type="EMBL" id="PVD29150.1"/>
    </source>
</evidence>
<comment type="caution">
    <text evidence="4">The sequence shown here is derived from an EMBL/GenBank/DDBJ whole genome shotgun (WGS) entry which is preliminary data.</text>
</comment>
<keyword evidence="2 3" id="KW-0175">Coiled coil</keyword>
<evidence type="ECO:0000313" key="5">
    <source>
        <dbReference type="Proteomes" id="UP000245119"/>
    </source>
</evidence>
<name>A0A2T7P6V0_POMCA</name>
<dbReference type="Pfam" id="PF16046">
    <property type="entry name" value="FAM76"/>
    <property type="match status" value="1"/>
</dbReference>
<reference evidence="4 5" key="1">
    <citation type="submission" date="2018-04" db="EMBL/GenBank/DDBJ databases">
        <title>The genome of golden apple snail Pomacea canaliculata provides insight into stress tolerance and invasive adaptation.</title>
        <authorList>
            <person name="Liu C."/>
            <person name="Liu B."/>
            <person name="Ren Y."/>
            <person name="Zhang Y."/>
            <person name="Wang H."/>
            <person name="Li S."/>
            <person name="Jiang F."/>
            <person name="Yin L."/>
            <person name="Zhang G."/>
            <person name="Qian W."/>
            <person name="Fan W."/>
        </authorList>
    </citation>
    <scope>NUCLEOTIDE SEQUENCE [LARGE SCALE GENOMIC DNA]</scope>
    <source>
        <strain evidence="4">SZHN2017</strain>
        <tissue evidence="4">Muscle</tissue>
    </source>
</reference>
<dbReference type="EMBL" id="PZQS01000006">
    <property type="protein sequence ID" value="PVD29150.1"/>
    <property type="molecule type" value="Genomic_DNA"/>
</dbReference>
<sequence>MGDYDMKVSKGSTTTICAKCAQNVKHYGKPTACEYCSILAAFIGKRCQRCVNSEKKWGPPLVCEQCKLKCAFDRSEEGRRKVDGKVLCWLCTQAYKRVLAKTRKSQDFTVGLKHSSSLREGQPGESLETRINLLTSQSESSDNKSGLAAVIMQLASSNTKPKLEKSVSNGVAVSTPKSTGSNVSDAGVVDTGTSDNVILITQLREQIESLKKQISAKDAQLLEKDKKITELKAEHYEAEKDARLKVQNLQKQHEETINNLQIKNRELQRQVTKLSKGVKKSVLESMSGSS</sequence>
<dbReference type="OrthoDB" id="3689at2759"/>
<dbReference type="Proteomes" id="UP000245119">
    <property type="component" value="Linkage Group LG6"/>
</dbReference>
<dbReference type="GO" id="GO:0016607">
    <property type="term" value="C:nuclear speck"/>
    <property type="evidence" value="ECO:0007669"/>
    <property type="project" value="TreeGrafter"/>
</dbReference>
<protein>
    <recommendedName>
        <fullName evidence="6">Protein FAM76A</fullName>
    </recommendedName>
</protein>
<accession>A0A2T7P6V0</accession>
<comment type="similarity">
    <text evidence="1">Belongs to the FAM76 family.</text>
</comment>
<dbReference type="AlphaFoldDB" id="A0A2T7P6V0"/>
<dbReference type="PANTHER" id="PTHR46176:SF1">
    <property type="entry name" value="LD21662P"/>
    <property type="match status" value="1"/>
</dbReference>
<evidence type="ECO:0000256" key="1">
    <source>
        <dbReference type="ARBA" id="ARBA00009097"/>
    </source>
</evidence>
<evidence type="ECO:0000256" key="2">
    <source>
        <dbReference type="ARBA" id="ARBA00023054"/>
    </source>
</evidence>
<keyword evidence="5" id="KW-1185">Reference proteome</keyword>
<evidence type="ECO:0008006" key="6">
    <source>
        <dbReference type="Google" id="ProtNLM"/>
    </source>
</evidence>
<proteinExistence type="inferred from homology"/>
<gene>
    <name evidence="4" type="ORF">C0Q70_11747</name>
</gene>
<feature type="coiled-coil region" evidence="3">
    <location>
        <begin position="200"/>
        <end position="277"/>
    </location>
</feature>
<evidence type="ECO:0000256" key="3">
    <source>
        <dbReference type="SAM" id="Coils"/>
    </source>
</evidence>
<dbReference type="PANTHER" id="PTHR46176">
    <property type="entry name" value="LD21662P"/>
    <property type="match status" value="1"/>
</dbReference>
<organism evidence="4 5">
    <name type="scientific">Pomacea canaliculata</name>
    <name type="common">Golden apple snail</name>
    <dbReference type="NCBI Taxonomy" id="400727"/>
    <lineage>
        <taxon>Eukaryota</taxon>
        <taxon>Metazoa</taxon>
        <taxon>Spiralia</taxon>
        <taxon>Lophotrochozoa</taxon>
        <taxon>Mollusca</taxon>
        <taxon>Gastropoda</taxon>
        <taxon>Caenogastropoda</taxon>
        <taxon>Architaenioglossa</taxon>
        <taxon>Ampullarioidea</taxon>
        <taxon>Ampullariidae</taxon>
        <taxon>Pomacea</taxon>
    </lineage>
</organism>